<dbReference type="Pfam" id="PF01370">
    <property type="entry name" value="Epimerase"/>
    <property type="match status" value="1"/>
</dbReference>
<dbReference type="InterPro" id="IPR001509">
    <property type="entry name" value="Epimerase_deHydtase"/>
</dbReference>
<evidence type="ECO:0000256" key="1">
    <source>
        <dbReference type="ARBA" id="ARBA00004370"/>
    </source>
</evidence>
<dbReference type="Proteomes" id="UP001528920">
    <property type="component" value="Unassembled WGS sequence"/>
</dbReference>
<dbReference type="Gene3D" id="3.40.50.720">
    <property type="entry name" value="NAD(P)-binding Rossmann-like Domain"/>
    <property type="match status" value="1"/>
</dbReference>
<dbReference type="RefSeq" id="WP_275108158.1">
    <property type="nucleotide sequence ID" value="NZ_JAKJSC010000001.1"/>
</dbReference>
<organism evidence="3 4">
    <name type="scientific">Paralabilibaculum antarcticum</name>
    <dbReference type="NCBI Taxonomy" id="2912572"/>
    <lineage>
        <taxon>Bacteria</taxon>
        <taxon>Pseudomonadati</taxon>
        <taxon>Bacteroidota</taxon>
        <taxon>Bacteroidia</taxon>
        <taxon>Marinilabiliales</taxon>
        <taxon>Marinifilaceae</taxon>
        <taxon>Paralabilibaculum</taxon>
    </lineage>
</organism>
<dbReference type="PANTHER" id="PTHR14097">
    <property type="entry name" value="OXIDOREDUCTASE HTATIP2"/>
    <property type="match status" value="1"/>
</dbReference>
<evidence type="ECO:0000313" key="3">
    <source>
        <dbReference type="EMBL" id="MDE5416820.1"/>
    </source>
</evidence>
<comment type="subcellular location">
    <subcellularLocation>
        <location evidence="1">Membrane</location>
    </subcellularLocation>
</comment>
<dbReference type="SUPFAM" id="SSF51735">
    <property type="entry name" value="NAD(P)-binding Rossmann-fold domains"/>
    <property type="match status" value="1"/>
</dbReference>
<comment type="caution">
    <text evidence="3">The sequence shown here is derived from an EMBL/GenBank/DDBJ whole genome shotgun (WGS) entry which is preliminary data.</text>
</comment>
<name>A0ABT5VNJ7_9BACT</name>
<evidence type="ECO:0000259" key="2">
    <source>
        <dbReference type="Pfam" id="PF01370"/>
    </source>
</evidence>
<dbReference type="InterPro" id="IPR036291">
    <property type="entry name" value="NAD(P)-bd_dom_sf"/>
</dbReference>
<gene>
    <name evidence="3" type="ORF">L3049_02285</name>
</gene>
<sequence>MKNVLITGASGMIGDLILQYCLDSQEISKVTSLVRKKRSEQHDKLNELVITDFLDYSNHENAFENIDVVYFCIGVYTGAVPDEQFKEITVDFTIAFTKMLKKHSPKANLIFLSGAGADRKEKSRISFAKYKGMAENYLFANLDNISTFRPGYIYPVSKRYEPNFSYRLYRTLYPLIKLMGPSASIKSTDLAKAMFRVGIKGSGHNTVENRDAFSYLK</sequence>
<accession>A0ABT5VNJ7</accession>
<dbReference type="EMBL" id="JAKJSC010000001">
    <property type="protein sequence ID" value="MDE5416820.1"/>
    <property type="molecule type" value="Genomic_DNA"/>
</dbReference>
<proteinExistence type="predicted"/>
<protein>
    <submittedName>
        <fullName evidence="3">NAD(P)H-binding protein</fullName>
    </submittedName>
</protein>
<feature type="domain" description="NAD-dependent epimerase/dehydratase" evidence="2">
    <location>
        <begin position="4"/>
        <end position="114"/>
    </location>
</feature>
<dbReference type="PANTHER" id="PTHR14097:SF8">
    <property type="entry name" value="NAD(P)-BINDING DOMAIN-CONTAINING PROTEIN"/>
    <property type="match status" value="1"/>
</dbReference>
<reference evidence="3 4" key="1">
    <citation type="submission" date="2022-01" db="EMBL/GenBank/DDBJ databases">
        <title>Labilibaculum sp. nov, a marine bacterium isolated from Antarctica.</title>
        <authorList>
            <person name="Dai W."/>
        </authorList>
    </citation>
    <scope>NUCLEOTIDE SEQUENCE [LARGE SCALE GENOMIC DNA]</scope>
    <source>
        <strain evidence="3 4">DW002</strain>
    </source>
</reference>
<keyword evidence="4" id="KW-1185">Reference proteome</keyword>
<evidence type="ECO:0000313" key="4">
    <source>
        <dbReference type="Proteomes" id="UP001528920"/>
    </source>
</evidence>